<dbReference type="RefSeq" id="WP_074755665.1">
    <property type="nucleotide sequence ID" value="NZ_FOGJ01000009.1"/>
</dbReference>
<sequence>MKIDGAMTYRDIYQKESPRQKNDSEWTSLLKEKVNSMSGKERISVKKNNVVSRDIFVKSNSEQLSGCQLNEVQSSNYRIMPRSKEPYIDIFDNNGNKLGVFATVDINIKIDLSTKTEILLSSHGTAAYDVIPMTAELKEDLCKVLDTDYLESEELKGYSIKTHSETGIQYVLRDGEEGRGGRILIRNEVEQQRFDALAEKYMKKYPNLISDSNAAAIYADLEIRGLAKSTETGIVTMGWNGASYRDNNDVKKNWAMEFTEDVFKRIDEWIKNHREFMDKIDRISAWNDMFESLGSNYDRIWSDEELKQGYLYQQ</sequence>
<dbReference type="Proteomes" id="UP000182584">
    <property type="component" value="Unassembled WGS sequence"/>
</dbReference>
<evidence type="ECO:0000313" key="2">
    <source>
        <dbReference type="Proteomes" id="UP000182584"/>
    </source>
</evidence>
<gene>
    <name evidence="1" type="ORF">SAMN04487884_10993</name>
</gene>
<reference evidence="1 2" key="1">
    <citation type="submission" date="2016-10" db="EMBL/GenBank/DDBJ databases">
        <authorList>
            <person name="de Groot N.N."/>
        </authorList>
    </citation>
    <scope>NUCLEOTIDE SEQUENCE [LARGE SCALE GENOMIC DNA]</scope>
    <source>
        <strain evidence="1 2">AR40</strain>
    </source>
</reference>
<protein>
    <submittedName>
        <fullName evidence="1">Uncharacterized protein</fullName>
    </submittedName>
</protein>
<dbReference type="AlphaFoldDB" id="A0A1H9RC02"/>
<organism evidence="1 2">
    <name type="scientific">Butyrivibrio fibrisolvens</name>
    <dbReference type="NCBI Taxonomy" id="831"/>
    <lineage>
        <taxon>Bacteria</taxon>
        <taxon>Bacillati</taxon>
        <taxon>Bacillota</taxon>
        <taxon>Clostridia</taxon>
        <taxon>Lachnospirales</taxon>
        <taxon>Lachnospiraceae</taxon>
        <taxon>Butyrivibrio</taxon>
    </lineage>
</organism>
<dbReference type="OrthoDB" id="2026890at2"/>
<name>A0A1H9RC02_BUTFI</name>
<accession>A0A1H9RC02</accession>
<proteinExistence type="predicted"/>
<dbReference type="EMBL" id="FOGJ01000009">
    <property type="protein sequence ID" value="SER69569.1"/>
    <property type="molecule type" value="Genomic_DNA"/>
</dbReference>
<evidence type="ECO:0000313" key="1">
    <source>
        <dbReference type="EMBL" id="SER69569.1"/>
    </source>
</evidence>